<evidence type="ECO:0000313" key="2">
    <source>
        <dbReference type="Proteomes" id="UP000250991"/>
    </source>
</evidence>
<evidence type="ECO:0000313" key="1">
    <source>
        <dbReference type="EMBL" id="SQD06526.1"/>
    </source>
</evidence>
<organism evidence="1 2">
    <name type="scientific">Escherichia coli</name>
    <dbReference type="NCBI Taxonomy" id="562"/>
    <lineage>
        <taxon>Bacteria</taxon>
        <taxon>Pseudomonadati</taxon>
        <taxon>Pseudomonadota</taxon>
        <taxon>Gammaproteobacteria</taxon>
        <taxon>Enterobacterales</taxon>
        <taxon>Enterobacteriaceae</taxon>
        <taxon>Escherichia</taxon>
    </lineage>
</organism>
<sequence length="133" mass="14131">MQGPSLWAFTADMAVISSCRLITVVKLMLVNILGLGYYDQRSDTTLVVSDGGKISAPKISLSTNSELALGAQEGSAAKAAGIIDAEKIEFVWAKTSDKKITLNHTDKNATISAILSVAARAWAISMRSMARLT</sequence>
<name>A0A2X3K3B7_ECOLX</name>
<dbReference type="AlphaFoldDB" id="A0A2X3K3B7"/>
<gene>
    <name evidence="1" type="ORF">NCTC8009_07121</name>
</gene>
<dbReference type="Proteomes" id="UP000250991">
    <property type="component" value="Unassembled WGS sequence"/>
</dbReference>
<reference evidence="1 2" key="1">
    <citation type="submission" date="2018-06" db="EMBL/GenBank/DDBJ databases">
        <authorList>
            <consortium name="Pathogen Informatics"/>
            <person name="Doyle S."/>
        </authorList>
    </citation>
    <scope>NUCLEOTIDE SEQUENCE [LARGE SCALE GENOMIC DNA]</scope>
    <source>
        <strain evidence="1 2">NCTC8009</strain>
    </source>
</reference>
<protein>
    <submittedName>
        <fullName evidence="1">Autotransporter</fullName>
    </submittedName>
</protein>
<proteinExistence type="predicted"/>
<dbReference type="EMBL" id="UARW01000010">
    <property type="protein sequence ID" value="SQD06526.1"/>
    <property type="molecule type" value="Genomic_DNA"/>
</dbReference>
<accession>A0A2X3K3B7</accession>